<dbReference type="AlphaFoldDB" id="A0AB38YCP0"/>
<evidence type="ECO:0000256" key="1">
    <source>
        <dbReference type="SAM" id="Phobius"/>
    </source>
</evidence>
<reference evidence="2" key="1">
    <citation type="submission" date="2022-07" db="EMBL/GenBank/DDBJ databases">
        <title>Complete genome sequence of Salinispirillum sp. LH10-3-1 capable of multiple carbohydrate inversion isolated from a soda lake.</title>
        <authorList>
            <person name="Liu J."/>
            <person name="Zhai Y."/>
            <person name="Zhang H."/>
            <person name="Yang H."/>
            <person name="Qu J."/>
            <person name="Li J."/>
        </authorList>
    </citation>
    <scope>NUCLEOTIDE SEQUENCE</scope>
    <source>
        <strain evidence="2">LH 10-3-1</strain>
    </source>
</reference>
<feature type="transmembrane region" description="Helical" evidence="1">
    <location>
        <begin position="21"/>
        <end position="40"/>
    </location>
</feature>
<keyword evidence="1" id="KW-0812">Transmembrane</keyword>
<proteinExistence type="predicted"/>
<dbReference type="RefSeq" id="WP_304994403.1">
    <property type="nucleotide sequence ID" value="NZ_CP101717.1"/>
</dbReference>
<organism evidence="2">
    <name type="scientific">Salinispirillum sp. LH 10-3-1</name>
    <dbReference type="NCBI Taxonomy" id="2952525"/>
    <lineage>
        <taxon>Bacteria</taxon>
        <taxon>Pseudomonadati</taxon>
        <taxon>Pseudomonadota</taxon>
        <taxon>Gammaproteobacteria</taxon>
        <taxon>Oceanospirillales</taxon>
        <taxon>Saccharospirillaceae</taxon>
        <taxon>Salinispirillum</taxon>
    </lineage>
</organism>
<evidence type="ECO:0008006" key="3">
    <source>
        <dbReference type="Google" id="ProtNLM"/>
    </source>
</evidence>
<evidence type="ECO:0000313" key="2">
    <source>
        <dbReference type="EMBL" id="WLD57116.1"/>
    </source>
</evidence>
<feature type="transmembrane region" description="Helical" evidence="1">
    <location>
        <begin position="46"/>
        <end position="66"/>
    </location>
</feature>
<gene>
    <name evidence="2" type="ORF">NFC81_10305</name>
</gene>
<accession>A0AB38YCP0</accession>
<dbReference type="EMBL" id="CP101717">
    <property type="protein sequence ID" value="WLD57116.1"/>
    <property type="molecule type" value="Genomic_DNA"/>
</dbReference>
<name>A0AB38YCP0_9GAMM</name>
<keyword evidence="1" id="KW-1133">Transmembrane helix</keyword>
<sequence>MSVQKSVLIFSSNPVKKRHHWVRFWVGFALVIGIIQLGYAFQWNSYALLVLAVAIFAVCLNLLGVYNPFLRDDEVIVTATALKGASLQRSGRAYFMLDNLLVEPIMVKRMPPQWLQWLYPRREWVAINQNKQPYGFKMDVSLLNEEDQQAVLQVLQERFRAESI</sequence>
<keyword evidence="1" id="KW-0472">Membrane</keyword>
<protein>
    <recommendedName>
        <fullName evidence="3">DUF2244 domain-containing protein</fullName>
    </recommendedName>
</protein>